<keyword evidence="3" id="KW-1185">Reference proteome</keyword>
<proteinExistence type="predicted"/>
<keyword evidence="1" id="KW-0732">Signal</keyword>
<reference evidence="3" key="1">
    <citation type="submission" date="2020-01" db="EMBL/GenBank/DDBJ databases">
        <title>Sphingomonas sp. strain CSW-10.</title>
        <authorList>
            <person name="Chen W.-M."/>
        </authorList>
    </citation>
    <scope>NUCLEOTIDE SEQUENCE [LARGE SCALE GENOMIC DNA]</scope>
    <source>
        <strain evidence="3">FSY-8</strain>
    </source>
</reference>
<dbReference type="Proteomes" id="UP000753724">
    <property type="component" value="Unassembled WGS sequence"/>
</dbReference>
<gene>
    <name evidence="2" type="ORF">GTZ99_09950</name>
</gene>
<comment type="caution">
    <text evidence="2">The sequence shown here is derived from an EMBL/GenBank/DDBJ whole genome shotgun (WGS) entry which is preliminary data.</text>
</comment>
<feature type="chain" id="PRO_5045617544" description="Porin" evidence="1">
    <location>
        <begin position="27"/>
        <end position="501"/>
    </location>
</feature>
<evidence type="ECO:0000256" key="1">
    <source>
        <dbReference type="SAM" id="SignalP"/>
    </source>
</evidence>
<feature type="signal peptide" evidence="1">
    <location>
        <begin position="1"/>
        <end position="26"/>
    </location>
</feature>
<organism evidence="2 3">
    <name type="scientific">Novosphingobium ovatum</name>
    <dbReference type="NCBI Taxonomy" id="1908523"/>
    <lineage>
        <taxon>Bacteria</taxon>
        <taxon>Pseudomonadati</taxon>
        <taxon>Pseudomonadota</taxon>
        <taxon>Alphaproteobacteria</taxon>
        <taxon>Sphingomonadales</taxon>
        <taxon>Sphingomonadaceae</taxon>
        <taxon>Novosphingobium</taxon>
    </lineage>
</organism>
<dbReference type="SUPFAM" id="SSF56935">
    <property type="entry name" value="Porins"/>
    <property type="match status" value="1"/>
</dbReference>
<evidence type="ECO:0008006" key="4">
    <source>
        <dbReference type="Google" id="ProtNLM"/>
    </source>
</evidence>
<evidence type="ECO:0000313" key="3">
    <source>
        <dbReference type="Proteomes" id="UP000753724"/>
    </source>
</evidence>
<dbReference type="EMBL" id="JAAAPO010000003">
    <property type="protein sequence ID" value="NBC36879.1"/>
    <property type="molecule type" value="Genomic_DNA"/>
</dbReference>
<name>A0ABW9XEA0_9SPHN</name>
<accession>A0ABW9XEA0</accession>
<dbReference type="Pfam" id="PF19577">
    <property type="entry name" value="DcaP"/>
    <property type="match status" value="1"/>
</dbReference>
<evidence type="ECO:0000313" key="2">
    <source>
        <dbReference type="EMBL" id="NBC36879.1"/>
    </source>
</evidence>
<protein>
    <recommendedName>
        <fullName evidence="4">Porin</fullName>
    </recommendedName>
</protein>
<dbReference type="RefSeq" id="WP_161718336.1">
    <property type="nucleotide sequence ID" value="NZ_JAAAPO010000003.1"/>
</dbReference>
<dbReference type="InterPro" id="IPR045748">
    <property type="entry name" value="DcaP"/>
</dbReference>
<sequence>MRHSIKIATGLLMAASALATPGIAHAAAKKAHHKPSATAAREAALMARIEKLEAMVTQLQAGQTAAAQTRSAEAAATAQAAAAAQAQAAQALAAAQAASVKASAADTRVAAVERKPAPEGMRSGATTIKIGGFLKLTAANSNYDGGTVTTNTLGRDFYLPQTIPVVTPTSRSTSATDFSAKQTRLWLNLDTTVAGHSLKGYVETDFQTTASAVQSVTGGGSQRTTNGYTLALRRAYVQLDKWTFGQDWTTFQYTAALPESTDFVGATEGTIFVRQPQIRYSTKAGKGVMLHIAAENPESATATAGSATLAENGTDRLPDFTARVVLTGKNSELSVAGLVRQVRVENGGVGVSTTGMGVSAAGKIFLNSAKTADLRFMMTYGQNISRYVGLNFAPDAVLLPASNTLADVNVFASLVALRVGLTPTVRMNVMGSMQKVSYDGTLTAASIAAYNKKAWSAAVNLFYSPVKPLDIGIEYRHGVRELANGTSGALDRIEFAAKYNF</sequence>